<dbReference type="InterPro" id="IPR052228">
    <property type="entry name" value="Sec_Metab_Biosynth_Oxidored"/>
</dbReference>
<dbReference type="Pfam" id="PF00106">
    <property type="entry name" value="adh_short"/>
    <property type="match status" value="1"/>
</dbReference>
<proteinExistence type="predicted"/>
<dbReference type="InterPro" id="IPR002347">
    <property type="entry name" value="SDR_fam"/>
</dbReference>
<name>A0A7S1L5T4_NEODS</name>
<keyword evidence="1" id="KW-0560">Oxidoreductase</keyword>
<evidence type="ECO:0000256" key="1">
    <source>
        <dbReference type="ARBA" id="ARBA00023002"/>
    </source>
</evidence>
<gene>
    <name evidence="2" type="ORF">NDES1114_LOCUS4116</name>
</gene>
<dbReference type="Gene3D" id="3.40.50.720">
    <property type="entry name" value="NAD(P)-binding Rossmann-like Domain"/>
    <property type="match status" value="1"/>
</dbReference>
<protein>
    <submittedName>
        <fullName evidence="2">Uncharacterized protein</fullName>
    </submittedName>
</protein>
<sequence>MGSTASKLEAARQANAASLAGREALVVGATAGIGRALAIRLARGGASVIVVGRNADAGAKVVEELNAATAAHAADATPAPKHAFLRGDMSLMRNARALAASVAQTKSHLDYVVFCQTKATLQGRTPTPVEGIDEKLALNFYSRVFLARELAPLLAKSPSKDARVMSVLSAGVHAPYAAYAEDPYLERNYGQKAAADTAGFYNDLWVDWAAADAKTGGGSPVTFVHAAPGFVATNWGTDMPLAVRGTIRCLQAVGGRDAMDCAELIGQGLLSPALKGGARYIGEYGQEVPVTKLHDAAAVASVKQATLALIDKAVSAAALPAESDADAASS</sequence>
<evidence type="ECO:0000313" key="2">
    <source>
        <dbReference type="EMBL" id="CAD9095277.1"/>
    </source>
</evidence>
<dbReference type="CDD" id="cd05233">
    <property type="entry name" value="SDR_c"/>
    <property type="match status" value="1"/>
</dbReference>
<dbReference type="PANTHER" id="PTHR47534">
    <property type="entry name" value="YALI0E05731P"/>
    <property type="match status" value="1"/>
</dbReference>
<dbReference type="PANTHER" id="PTHR47534:SF3">
    <property type="entry name" value="ALCOHOL DEHYDROGENASE-LIKE C-TERMINAL DOMAIN-CONTAINING PROTEIN"/>
    <property type="match status" value="1"/>
</dbReference>
<dbReference type="AlphaFoldDB" id="A0A7S1L5T4"/>
<dbReference type="EMBL" id="HBGF01006051">
    <property type="protein sequence ID" value="CAD9095277.1"/>
    <property type="molecule type" value="Transcribed_RNA"/>
</dbReference>
<reference evidence="2" key="1">
    <citation type="submission" date="2021-01" db="EMBL/GenBank/DDBJ databases">
        <authorList>
            <person name="Corre E."/>
            <person name="Pelletier E."/>
            <person name="Niang G."/>
            <person name="Scheremetjew M."/>
            <person name="Finn R."/>
            <person name="Kale V."/>
            <person name="Holt S."/>
            <person name="Cochrane G."/>
            <person name="Meng A."/>
            <person name="Brown T."/>
            <person name="Cohen L."/>
        </authorList>
    </citation>
    <scope>NUCLEOTIDE SEQUENCE</scope>
    <source>
        <strain evidence="2">CCAP 1951/1</strain>
    </source>
</reference>
<accession>A0A7S1L5T4</accession>
<dbReference type="GO" id="GO:0016491">
    <property type="term" value="F:oxidoreductase activity"/>
    <property type="evidence" value="ECO:0007669"/>
    <property type="project" value="UniProtKB-KW"/>
</dbReference>
<dbReference type="SUPFAM" id="SSF51735">
    <property type="entry name" value="NAD(P)-binding Rossmann-fold domains"/>
    <property type="match status" value="1"/>
</dbReference>
<dbReference type="InterPro" id="IPR036291">
    <property type="entry name" value="NAD(P)-bd_dom_sf"/>
</dbReference>
<organism evidence="2">
    <name type="scientific">Neobodo designis</name>
    <name type="common">Flagellated protozoan</name>
    <name type="synonym">Bodo designis</name>
    <dbReference type="NCBI Taxonomy" id="312471"/>
    <lineage>
        <taxon>Eukaryota</taxon>
        <taxon>Discoba</taxon>
        <taxon>Euglenozoa</taxon>
        <taxon>Kinetoplastea</taxon>
        <taxon>Metakinetoplastina</taxon>
        <taxon>Neobodonida</taxon>
        <taxon>Neobodo</taxon>
    </lineage>
</organism>